<dbReference type="PANTHER" id="PTHR28118:SF1">
    <property type="entry name" value="POLYNUCLEOTIDE 5'-TRIPHOSPHATASE CTL1-RELATED"/>
    <property type="match status" value="1"/>
</dbReference>
<dbReference type="AlphaFoldDB" id="A0A6A5U4A1"/>
<dbReference type="Pfam" id="PF02940">
    <property type="entry name" value="mRNA_triPase"/>
    <property type="match status" value="1"/>
</dbReference>
<dbReference type="GO" id="GO:0140818">
    <property type="term" value="F:mRNA 5'-triphosphate monophosphatase activity"/>
    <property type="evidence" value="ECO:0007669"/>
    <property type="project" value="UniProtKB-EC"/>
</dbReference>
<evidence type="ECO:0000256" key="4">
    <source>
        <dbReference type="ARBA" id="ARBA00022664"/>
    </source>
</evidence>
<gene>
    <name evidence="11" type="ORF">CC80DRAFT_524224</name>
</gene>
<dbReference type="SUPFAM" id="SSF55154">
    <property type="entry name" value="CYTH-like phosphatases"/>
    <property type="match status" value="1"/>
</dbReference>
<dbReference type="InterPro" id="IPR040343">
    <property type="entry name" value="Cet1/Ctl1"/>
</dbReference>
<feature type="compositionally biased region" description="Pro residues" evidence="9">
    <location>
        <begin position="89"/>
        <end position="104"/>
    </location>
</feature>
<dbReference type="EC" id="3.6.1.74" evidence="8"/>
<reference evidence="11" key="1">
    <citation type="journal article" date="2020" name="Stud. Mycol.">
        <title>101 Dothideomycetes genomes: a test case for predicting lifestyles and emergence of pathogens.</title>
        <authorList>
            <person name="Haridas S."/>
            <person name="Albert R."/>
            <person name="Binder M."/>
            <person name="Bloem J."/>
            <person name="Labutti K."/>
            <person name="Salamov A."/>
            <person name="Andreopoulos B."/>
            <person name="Baker S."/>
            <person name="Barry K."/>
            <person name="Bills G."/>
            <person name="Bluhm B."/>
            <person name="Cannon C."/>
            <person name="Castanera R."/>
            <person name="Culley D."/>
            <person name="Daum C."/>
            <person name="Ezra D."/>
            <person name="Gonzalez J."/>
            <person name="Henrissat B."/>
            <person name="Kuo A."/>
            <person name="Liang C."/>
            <person name="Lipzen A."/>
            <person name="Lutzoni F."/>
            <person name="Magnuson J."/>
            <person name="Mondo S."/>
            <person name="Nolan M."/>
            <person name="Ohm R."/>
            <person name="Pangilinan J."/>
            <person name="Park H.-J."/>
            <person name="Ramirez L."/>
            <person name="Alfaro M."/>
            <person name="Sun H."/>
            <person name="Tritt A."/>
            <person name="Yoshinaga Y."/>
            <person name="Zwiers L.-H."/>
            <person name="Turgeon B."/>
            <person name="Goodwin S."/>
            <person name="Spatafora J."/>
            <person name="Crous P."/>
            <person name="Grigoriev I."/>
        </authorList>
    </citation>
    <scope>NUCLEOTIDE SEQUENCE</scope>
    <source>
        <strain evidence="11">CBS 675.92</strain>
    </source>
</reference>
<feature type="domain" description="mRNA triphosphatase Cet1-like" evidence="10">
    <location>
        <begin position="140"/>
        <end position="383"/>
    </location>
</feature>
<dbReference type="InterPro" id="IPR033469">
    <property type="entry name" value="CYTH-like_dom_sf"/>
</dbReference>
<evidence type="ECO:0000256" key="7">
    <source>
        <dbReference type="ARBA" id="ARBA00047740"/>
    </source>
</evidence>
<evidence type="ECO:0000256" key="9">
    <source>
        <dbReference type="SAM" id="MobiDB-lite"/>
    </source>
</evidence>
<dbReference type="GO" id="GO:0031533">
    <property type="term" value="C:mRNA capping enzyme complex"/>
    <property type="evidence" value="ECO:0007669"/>
    <property type="project" value="UniProtKB-UniRule"/>
</dbReference>
<evidence type="ECO:0000256" key="1">
    <source>
        <dbReference type="ARBA" id="ARBA00001946"/>
    </source>
</evidence>
<evidence type="ECO:0000256" key="6">
    <source>
        <dbReference type="ARBA" id="ARBA00023242"/>
    </source>
</evidence>
<sequence>MDIRSLVNPVSEAPPRRSPSGSHNILASSPAISSANLPTPPPATNRATMTGKRNRHDPRPIWAYRENETDPDGNTLNKHLDKIQRSRPAPAPAPQPQPRPPPPIVHNGLSHSNGTASRPADSLFTSGYTRPISDDIEVYDDVARKVCDFVWMSVIKNEEVRQALQESPDTQVEVEARWGQIQNRADKQRLQGIHTTECIIHPDIAAASTKFESTMTMPQHRKMNKFLNDQVGKSLSNPLREKIHYKHTKEIDQFFELKQDGFSRLPPTIRGIIGKSPKSARIRVTRAENNPDKIICAIIKLRIDNLEISSPQTEWDYRIGINLEVKYPGPLDDLQPIVESGLTIGDMARHKDRMSYSFTNAFQVDLTQVTQGKKKIHELELELNSDVLLREGNQILTTSQPSQFEYLMVGLMNNLRVLSREITPMPQ</sequence>
<comment type="similarity">
    <text evidence="3 8">Belongs to the fungal TPase family.</text>
</comment>
<comment type="cofactor">
    <cofactor evidence="1 8">
        <name>Mg(2+)</name>
        <dbReference type="ChEBI" id="CHEBI:18420"/>
    </cofactor>
</comment>
<dbReference type="InterPro" id="IPR037009">
    <property type="entry name" value="mRNA_triPase_Cet1_sf"/>
</dbReference>
<feature type="compositionally biased region" description="Polar residues" evidence="9">
    <location>
        <begin position="19"/>
        <end position="37"/>
    </location>
</feature>
<dbReference type="OrthoDB" id="272147at2759"/>
<dbReference type="GO" id="GO:0006370">
    <property type="term" value="P:7-methylguanosine mRNA capping"/>
    <property type="evidence" value="ECO:0007669"/>
    <property type="project" value="UniProtKB-UniRule"/>
</dbReference>
<keyword evidence="5 8" id="KW-0378">Hydrolase</keyword>
<evidence type="ECO:0000313" key="12">
    <source>
        <dbReference type="Proteomes" id="UP000800035"/>
    </source>
</evidence>
<keyword evidence="6 8" id="KW-0539">Nucleus</keyword>
<comment type="subunit">
    <text evidence="8">Heterodimer. The mRNA-capping enzyme is composed of two separate chains alpha and beta, respectively a mRNA guanylyltransferase and an mRNA 5'-triphosphate monophosphatase.</text>
</comment>
<dbReference type="GO" id="GO:0004651">
    <property type="term" value="F:polynucleotide 5'-phosphatase activity"/>
    <property type="evidence" value="ECO:0007669"/>
    <property type="project" value="UniProtKB-UniRule"/>
</dbReference>
<protein>
    <recommendedName>
        <fullName evidence="8">mRNA-capping enzyme subunit beta</fullName>
        <ecNumber evidence="8">3.6.1.74</ecNumber>
    </recommendedName>
    <alternativeName>
        <fullName evidence="8">mRNA 5'-phosphatase</fullName>
    </alternativeName>
    <alternativeName>
        <fullName evidence="8">mRNA 5'-triphosphate monophosphatase</fullName>
    </alternativeName>
</protein>
<keyword evidence="4 8" id="KW-0507">mRNA processing</keyword>
<name>A0A6A5U4A1_9PLEO</name>
<dbReference type="InterPro" id="IPR004206">
    <property type="entry name" value="mRNA_triPase_Cet1"/>
</dbReference>
<keyword evidence="8" id="KW-0506">mRNA capping</keyword>
<dbReference type="Proteomes" id="UP000800035">
    <property type="component" value="Unassembled WGS sequence"/>
</dbReference>
<evidence type="ECO:0000256" key="8">
    <source>
        <dbReference type="RuleBase" id="RU367053"/>
    </source>
</evidence>
<comment type="catalytic activity">
    <reaction evidence="7">
        <text>a 5'-end triphospho-ribonucleoside in mRNA + H2O = a 5'-end diphospho-ribonucleoside in mRNA + phosphate + H(+)</text>
        <dbReference type="Rhea" id="RHEA:67004"/>
        <dbReference type="Rhea" id="RHEA-COMP:17164"/>
        <dbReference type="Rhea" id="RHEA-COMP:17165"/>
        <dbReference type="ChEBI" id="CHEBI:15377"/>
        <dbReference type="ChEBI" id="CHEBI:15378"/>
        <dbReference type="ChEBI" id="CHEBI:43474"/>
        <dbReference type="ChEBI" id="CHEBI:167616"/>
        <dbReference type="ChEBI" id="CHEBI:167618"/>
        <dbReference type="EC" id="3.6.1.74"/>
    </reaction>
    <physiologicalReaction direction="left-to-right" evidence="7">
        <dbReference type="Rhea" id="RHEA:67005"/>
    </physiologicalReaction>
</comment>
<dbReference type="CDD" id="cd07470">
    <property type="entry name" value="CYTH-like_mRNA_RTPase"/>
    <property type="match status" value="1"/>
</dbReference>
<evidence type="ECO:0000313" key="11">
    <source>
        <dbReference type="EMBL" id="KAF1958789.1"/>
    </source>
</evidence>
<evidence type="ECO:0000259" key="10">
    <source>
        <dbReference type="Pfam" id="PF02940"/>
    </source>
</evidence>
<dbReference type="Gene3D" id="3.20.100.10">
    <property type="entry name" value="mRNA triphosphatase Cet1-like"/>
    <property type="match status" value="1"/>
</dbReference>
<accession>A0A6A5U4A1</accession>
<feature type="region of interest" description="Disordered" evidence="9">
    <location>
        <begin position="1"/>
        <end position="124"/>
    </location>
</feature>
<organism evidence="11 12">
    <name type="scientific">Byssothecium circinans</name>
    <dbReference type="NCBI Taxonomy" id="147558"/>
    <lineage>
        <taxon>Eukaryota</taxon>
        <taxon>Fungi</taxon>
        <taxon>Dikarya</taxon>
        <taxon>Ascomycota</taxon>
        <taxon>Pezizomycotina</taxon>
        <taxon>Dothideomycetes</taxon>
        <taxon>Pleosporomycetidae</taxon>
        <taxon>Pleosporales</taxon>
        <taxon>Massarineae</taxon>
        <taxon>Massarinaceae</taxon>
        <taxon>Byssothecium</taxon>
    </lineage>
</organism>
<comment type="function">
    <text evidence="8">First step of mRNA capping. Converts the 5'-triphosphate end of a nascent mRNA chain into a diphosphate end.</text>
</comment>
<comment type="subcellular location">
    <subcellularLocation>
        <location evidence="2 8">Nucleus</location>
    </subcellularLocation>
</comment>
<evidence type="ECO:0000256" key="2">
    <source>
        <dbReference type="ARBA" id="ARBA00004123"/>
    </source>
</evidence>
<proteinExistence type="inferred from homology"/>
<dbReference type="EMBL" id="ML976986">
    <property type="protein sequence ID" value="KAF1958789.1"/>
    <property type="molecule type" value="Genomic_DNA"/>
</dbReference>
<evidence type="ECO:0000256" key="3">
    <source>
        <dbReference type="ARBA" id="ARBA00006345"/>
    </source>
</evidence>
<dbReference type="PANTHER" id="PTHR28118">
    <property type="entry name" value="POLYNUCLEOTIDE 5'-TRIPHOSPHATASE-RELATED"/>
    <property type="match status" value="1"/>
</dbReference>
<keyword evidence="12" id="KW-1185">Reference proteome</keyword>
<evidence type="ECO:0000256" key="5">
    <source>
        <dbReference type="ARBA" id="ARBA00022801"/>
    </source>
</evidence>